<keyword evidence="3" id="KW-0804">Transcription</keyword>
<dbReference type="GO" id="GO:0003677">
    <property type="term" value="F:DNA binding"/>
    <property type="evidence" value="ECO:0007669"/>
    <property type="project" value="UniProtKB-KW"/>
</dbReference>
<dbReference type="RefSeq" id="WP_078929165.1">
    <property type="nucleotide sequence ID" value="NZ_FUXX01000034.1"/>
</dbReference>
<evidence type="ECO:0000313" key="6">
    <source>
        <dbReference type="Proteomes" id="UP000242432"/>
    </source>
</evidence>
<evidence type="ECO:0000256" key="2">
    <source>
        <dbReference type="ARBA" id="ARBA00023125"/>
    </source>
</evidence>
<keyword evidence="1" id="KW-0805">Transcription regulation</keyword>
<feature type="domain" description="HTH cro/C1-type" evidence="4">
    <location>
        <begin position="47"/>
        <end position="101"/>
    </location>
</feature>
<dbReference type="InterPro" id="IPR001387">
    <property type="entry name" value="Cro/C1-type_HTH"/>
</dbReference>
<accession>A0A1T4VML8</accession>
<proteinExistence type="predicted"/>
<dbReference type="PROSITE" id="PS50943">
    <property type="entry name" value="HTH_CROC1"/>
    <property type="match status" value="1"/>
</dbReference>
<dbReference type="AlphaFoldDB" id="A0A1T4VML8"/>
<dbReference type="InterPro" id="IPR039418">
    <property type="entry name" value="LexA-like"/>
</dbReference>
<dbReference type="Pfam" id="PF00717">
    <property type="entry name" value="Peptidase_S24"/>
    <property type="match status" value="1"/>
</dbReference>
<dbReference type="Gene3D" id="1.10.260.40">
    <property type="entry name" value="lambda repressor-like DNA-binding domains"/>
    <property type="match status" value="1"/>
</dbReference>
<organism evidence="5 6">
    <name type="scientific">Succinivibrio dextrinosolvens DSM 3072</name>
    <dbReference type="NCBI Taxonomy" id="1123324"/>
    <lineage>
        <taxon>Bacteria</taxon>
        <taxon>Pseudomonadati</taxon>
        <taxon>Pseudomonadota</taxon>
        <taxon>Gammaproteobacteria</taxon>
        <taxon>Aeromonadales</taxon>
        <taxon>Succinivibrionaceae</taxon>
        <taxon>Succinivibrio</taxon>
    </lineage>
</organism>
<evidence type="ECO:0000256" key="1">
    <source>
        <dbReference type="ARBA" id="ARBA00023015"/>
    </source>
</evidence>
<dbReference type="Pfam" id="PF01381">
    <property type="entry name" value="HTH_3"/>
    <property type="match status" value="1"/>
</dbReference>
<dbReference type="InterPro" id="IPR010982">
    <property type="entry name" value="Lambda_DNA-bd_dom_sf"/>
</dbReference>
<evidence type="ECO:0000259" key="4">
    <source>
        <dbReference type="PROSITE" id="PS50943"/>
    </source>
</evidence>
<protein>
    <submittedName>
        <fullName evidence="5">Helix-turn-helix</fullName>
    </submittedName>
</protein>
<dbReference type="CDD" id="cd06529">
    <property type="entry name" value="S24_LexA-like"/>
    <property type="match status" value="1"/>
</dbReference>
<dbReference type="InterPro" id="IPR015927">
    <property type="entry name" value="Peptidase_S24_S26A/B/C"/>
</dbReference>
<dbReference type="SUPFAM" id="SSF51306">
    <property type="entry name" value="LexA/Signal peptidase"/>
    <property type="match status" value="1"/>
</dbReference>
<sequence>MNFKDSELFVSKLLKVRPNTNFDDEEDLEAAFFICIRDNTDEFKEQLRAVRKQHSKTQAEIAKFLGVTQAAYSGWESGSSFPKSSSIKELAKYYNEDPSIFLSFINENDLEHTESVPILVKDDLDYCSPALLSMKLHQIKKNFNKSETDLGNSIHNKFFKPDFTTGQFKKVPSSSAVDFFYMVPDDSMEPTVVKGSLVSISHAVFMGGTDEQKFSRANNKVVLLSIKDGPVMLRRVFFEGDLVTLTAANPNYASRSFPLDTNEGVISSITDKGRFSSSNDNKSIILAKSITLLGIAKEMIVDLS</sequence>
<keyword evidence="2" id="KW-0238">DNA-binding</keyword>
<keyword evidence="6" id="KW-1185">Reference proteome</keyword>
<dbReference type="SMART" id="SM00530">
    <property type="entry name" value="HTH_XRE"/>
    <property type="match status" value="1"/>
</dbReference>
<gene>
    <name evidence="5" type="ORF">SAMN02745213_01786</name>
</gene>
<dbReference type="Gene3D" id="2.10.109.10">
    <property type="entry name" value="Umud Fragment, subunit A"/>
    <property type="match status" value="1"/>
</dbReference>
<evidence type="ECO:0000256" key="3">
    <source>
        <dbReference type="ARBA" id="ARBA00023163"/>
    </source>
</evidence>
<dbReference type="Proteomes" id="UP000242432">
    <property type="component" value="Unassembled WGS sequence"/>
</dbReference>
<name>A0A1T4VML8_9GAMM</name>
<reference evidence="6" key="1">
    <citation type="submission" date="2017-02" db="EMBL/GenBank/DDBJ databases">
        <authorList>
            <person name="Varghese N."/>
            <person name="Submissions S."/>
        </authorList>
    </citation>
    <scope>NUCLEOTIDE SEQUENCE [LARGE SCALE GENOMIC DNA]</scope>
    <source>
        <strain evidence="6">DSM 3072</strain>
    </source>
</reference>
<dbReference type="InterPro" id="IPR036286">
    <property type="entry name" value="LexA/Signal_pep-like_sf"/>
</dbReference>
<dbReference type="CDD" id="cd00093">
    <property type="entry name" value="HTH_XRE"/>
    <property type="match status" value="1"/>
</dbReference>
<dbReference type="PANTHER" id="PTHR40661">
    <property type="match status" value="1"/>
</dbReference>
<evidence type="ECO:0000313" key="5">
    <source>
        <dbReference type="EMBL" id="SKA66232.1"/>
    </source>
</evidence>
<dbReference type="EMBL" id="FUXX01000034">
    <property type="protein sequence ID" value="SKA66232.1"/>
    <property type="molecule type" value="Genomic_DNA"/>
</dbReference>
<dbReference type="SUPFAM" id="SSF47413">
    <property type="entry name" value="lambda repressor-like DNA-binding domains"/>
    <property type="match status" value="1"/>
</dbReference>
<dbReference type="PANTHER" id="PTHR40661:SF1">
    <property type="entry name" value="HTH CRO_C1-TYPE DOMAIN-CONTAINING PROTEIN"/>
    <property type="match status" value="1"/>
</dbReference>